<evidence type="ECO:0000256" key="5">
    <source>
        <dbReference type="ARBA" id="ARBA00023274"/>
    </source>
</evidence>
<dbReference type="HAMAP" id="MF_00500">
    <property type="entry name" value="Ribosomal_bS20"/>
    <property type="match status" value="1"/>
</dbReference>
<comment type="caution">
    <text evidence="8">The sequence shown here is derived from an EMBL/GenBank/DDBJ whole genome shotgun (WGS) entry which is preliminary data.</text>
</comment>
<accession>A0A1F6X8L4</accession>
<dbReference type="Gene3D" id="1.20.58.110">
    <property type="entry name" value="Ribosomal protein S20"/>
    <property type="match status" value="1"/>
</dbReference>
<sequence>MPITQSAKKAVRGSLRKKAFNDHRKRAMKEIIKKIEKVAKTDKAEAKKLLPSAFATIDKAAKGGIIKKNNAARKKSRLSKMLK</sequence>
<dbReference type="Pfam" id="PF01649">
    <property type="entry name" value="Ribosomal_S20p"/>
    <property type="match status" value="1"/>
</dbReference>
<protein>
    <recommendedName>
        <fullName evidence="6 7">Small ribosomal subunit protein bS20</fullName>
    </recommendedName>
</protein>
<reference evidence="8 9" key="1">
    <citation type="journal article" date="2016" name="Nat. Commun.">
        <title>Thousands of microbial genomes shed light on interconnected biogeochemical processes in an aquifer system.</title>
        <authorList>
            <person name="Anantharaman K."/>
            <person name="Brown C.T."/>
            <person name="Hug L.A."/>
            <person name="Sharon I."/>
            <person name="Castelle C.J."/>
            <person name="Probst A.J."/>
            <person name="Thomas B.C."/>
            <person name="Singh A."/>
            <person name="Wilkins M.J."/>
            <person name="Karaoz U."/>
            <person name="Brodie E.L."/>
            <person name="Williams K.H."/>
            <person name="Hubbard S.S."/>
            <person name="Banfield J.F."/>
        </authorList>
    </citation>
    <scope>NUCLEOTIDE SEQUENCE [LARGE SCALE GENOMIC DNA]</scope>
</reference>
<evidence type="ECO:0000313" key="8">
    <source>
        <dbReference type="EMBL" id="OGI90421.1"/>
    </source>
</evidence>
<evidence type="ECO:0000256" key="6">
    <source>
        <dbReference type="ARBA" id="ARBA00035136"/>
    </source>
</evidence>
<evidence type="ECO:0000256" key="1">
    <source>
        <dbReference type="ARBA" id="ARBA00007634"/>
    </source>
</evidence>
<comment type="similarity">
    <text evidence="1 7">Belongs to the bacterial ribosomal protein bS20 family.</text>
</comment>
<dbReference type="NCBIfam" id="TIGR00029">
    <property type="entry name" value="S20"/>
    <property type="match status" value="1"/>
</dbReference>
<dbReference type="GO" id="GO:0070181">
    <property type="term" value="F:small ribosomal subunit rRNA binding"/>
    <property type="evidence" value="ECO:0007669"/>
    <property type="project" value="TreeGrafter"/>
</dbReference>
<evidence type="ECO:0000313" key="9">
    <source>
        <dbReference type="Proteomes" id="UP000176814"/>
    </source>
</evidence>
<dbReference type="PANTHER" id="PTHR33398:SF1">
    <property type="entry name" value="SMALL RIBOSOMAL SUBUNIT PROTEIN BS20C"/>
    <property type="match status" value="1"/>
</dbReference>
<dbReference type="AlphaFoldDB" id="A0A1F6X8L4"/>
<dbReference type="GO" id="GO:0006412">
    <property type="term" value="P:translation"/>
    <property type="evidence" value="ECO:0007669"/>
    <property type="project" value="UniProtKB-UniRule"/>
</dbReference>
<dbReference type="GO" id="GO:0003735">
    <property type="term" value="F:structural constituent of ribosome"/>
    <property type="evidence" value="ECO:0007669"/>
    <property type="project" value="InterPro"/>
</dbReference>
<name>A0A1F6X8L4_9BACT</name>
<evidence type="ECO:0000256" key="4">
    <source>
        <dbReference type="ARBA" id="ARBA00022980"/>
    </source>
</evidence>
<dbReference type="PANTHER" id="PTHR33398">
    <property type="entry name" value="30S RIBOSOMAL PROTEIN S20"/>
    <property type="match status" value="1"/>
</dbReference>
<keyword evidence="5 7" id="KW-0687">Ribonucleoprotein</keyword>
<proteinExistence type="inferred from homology"/>
<keyword evidence="2 7" id="KW-0699">rRNA-binding</keyword>
<dbReference type="InterPro" id="IPR002583">
    <property type="entry name" value="Ribosomal_bS20"/>
</dbReference>
<comment type="function">
    <text evidence="7">Binds directly to 16S ribosomal RNA.</text>
</comment>
<dbReference type="GO" id="GO:0015935">
    <property type="term" value="C:small ribosomal subunit"/>
    <property type="evidence" value="ECO:0007669"/>
    <property type="project" value="TreeGrafter"/>
</dbReference>
<evidence type="ECO:0000256" key="3">
    <source>
        <dbReference type="ARBA" id="ARBA00022884"/>
    </source>
</evidence>
<evidence type="ECO:0000256" key="7">
    <source>
        <dbReference type="HAMAP-Rule" id="MF_00500"/>
    </source>
</evidence>
<keyword evidence="4 7" id="KW-0689">Ribosomal protein</keyword>
<keyword evidence="3 7" id="KW-0694">RNA-binding</keyword>
<organism evidence="8 9">
    <name type="scientific">Candidatus Nomurabacteria bacterium RIFCSPLOWO2_01_FULL_40_15</name>
    <dbReference type="NCBI Taxonomy" id="1801772"/>
    <lineage>
        <taxon>Bacteria</taxon>
        <taxon>Candidatus Nomuraibacteriota</taxon>
    </lineage>
</organism>
<dbReference type="Proteomes" id="UP000176814">
    <property type="component" value="Unassembled WGS sequence"/>
</dbReference>
<dbReference type="EMBL" id="MFUW01000012">
    <property type="protein sequence ID" value="OGI90421.1"/>
    <property type="molecule type" value="Genomic_DNA"/>
</dbReference>
<evidence type="ECO:0000256" key="2">
    <source>
        <dbReference type="ARBA" id="ARBA00022730"/>
    </source>
</evidence>
<dbReference type="InterPro" id="IPR036510">
    <property type="entry name" value="Ribosomal_bS20_sf"/>
</dbReference>
<dbReference type="SUPFAM" id="SSF46992">
    <property type="entry name" value="Ribosomal protein S20"/>
    <property type="match status" value="1"/>
</dbReference>
<gene>
    <name evidence="7" type="primary">rpsT</name>
    <name evidence="8" type="ORF">A2911_01630</name>
</gene>